<reference evidence="1 2" key="1">
    <citation type="journal article" date="2019" name="Environ. Microbiol.">
        <title>Genomics insights into ecotype formation of ammonia-oxidizing archaea in the deep ocean.</title>
        <authorList>
            <person name="Wang Y."/>
            <person name="Huang J.M."/>
            <person name="Cui G.J."/>
            <person name="Nunoura T."/>
            <person name="Takaki Y."/>
            <person name="Li W.L."/>
            <person name="Li J."/>
            <person name="Gao Z.M."/>
            <person name="Takai K."/>
            <person name="Zhang A.Q."/>
            <person name="Stepanauskas R."/>
        </authorList>
    </citation>
    <scope>NUCLEOTIDE SEQUENCE [LARGE SCALE GENOMIC DNA]</scope>
    <source>
        <strain evidence="1 2">T1L11</strain>
    </source>
</reference>
<evidence type="ECO:0000313" key="1">
    <source>
        <dbReference type="EMBL" id="NWJ29067.1"/>
    </source>
</evidence>
<dbReference type="EMBL" id="JACATE010000012">
    <property type="protein sequence ID" value="NWJ29067.1"/>
    <property type="molecule type" value="Genomic_DNA"/>
</dbReference>
<dbReference type="AlphaFoldDB" id="A0A7K4MIN2"/>
<sequence>MKTSKIILYDEPTVPEIQLERLKKFLIETFPVEIEIRENIFQGLSKDISEKISGCRIFDLKKPFKKHTPSIEDLRIELENKDMSEREEMTLYDGFEFHNAITELIPMNENKIDVLHIIFTNKLTCTFDESDFRYHARALIGSNPTIISTTGIIEAPAKPKQYYLDLMTNFSEKKVEEIKKKYTGKFLEYHDSRISEITEGYLLQAIIYYETGEAFCVHRDCRLFNAHWQKDLFFSQLENKRFCKKHQEILNKLKSHVNRYKSYVYPKRIFT</sequence>
<accession>A0A7K4MIN2</accession>
<gene>
    <name evidence="1" type="ORF">HX848_06780</name>
</gene>
<name>A0A7K4MIN2_9ARCH</name>
<proteinExistence type="predicted"/>
<dbReference type="Proteomes" id="UP000563820">
    <property type="component" value="Unassembled WGS sequence"/>
</dbReference>
<organism evidence="1 2">
    <name type="scientific">Marine Group I thaumarchaeote</name>
    <dbReference type="NCBI Taxonomy" id="2511932"/>
    <lineage>
        <taxon>Archaea</taxon>
        <taxon>Nitrososphaerota</taxon>
        <taxon>Marine Group I</taxon>
    </lineage>
</organism>
<dbReference type="InterPro" id="IPR046666">
    <property type="entry name" value="DUF6775"/>
</dbReference>
<evidence type="ECO:0000313" key="2">
    <source>
        <dbReference type="Proteomes" id="UP000563820"/>
    </source>
</evidence>
<dbReference type="Pfam" id="PF20565">
    <property type="entry name" value="DUF6775"/>
    <property type="match status" value="1"/>
</dbReference>
<comment type="caution">
    <text evidence="1">The sequence shown here is derived from an EMBL/GenBank/DDBJ whole genome shotgun (WGS) entry which is preliminary data.</text>
</comment>
<protein>
    <submittedName>
        <fullName evidence="1">Uncharacterized protein</fullName>
    </submittedName>
</protein>